<gene>
    <name evidence="10 13" type="primary">rsgA</name>
    <name evidence="13" type="ORF">LJD61_00630</name>
</gene>
<comment type="subunit">
    <text evidence="10">Monomer. Associates with 30S ribosomal subunit, binds 16S rRNA.</text>
</comment>
<comment type="cofactor">
    <cofactor evidence="10">
        <name>Zn(2+)</name>
        <dbReference type="ChEBI" id="CHEBI:29105"/>
    </cofactor>
    <text evidence="10">Binds 1 zinc ion per subunit.</text>
</comment>
<dbReference type="InterPro" id="IPR031944">
    <property type="entry name" value="RsgA_N"/>
</dbReference>
<dbReference type="Gene3D" id="1.10.40.50">
    <property type="entry name" value="Probable gtpase engc, domain 3"/>
    <property type="match status" value="1"/>
</dbReference>
<comment type="similarity">
    <text evidence="10">Belongs to the TRAFAC class YlqF/YawG GTPase family. RsgA subfamily.</text>
</comment>
<evidence type="ECO:0000259" key="11">
    <source>
        <dbReference type="PROSITE" id="PS50936"/>
    </source>
</evidence>
<keyword evidence="1 10" id="KW-0963">Cytoplasm</keyword>
<keyword evidence="7 10" id="KW-0862">Zinc</keyword>
<keyword evidence="14" id="KW-1185">Reference proteome</keyword>
<keyword evidence="5 10" id="KW-0547">Nucleotide-binding</keyword>
<dbReference type="PANTHER" id="PTHR32120">
    <property type="entry name" value="SMALL RIBOSOMAL SUBUNIT BIOGENESIS GTPASE RSGA"/>
    <property type="match status" value="1"/>
</dbReference>
<name>A0ABT1N9X4_9FIRM</name>
<comment type="function">
    <text evidence="10">One of several proteins that assist in the late maturation steps of the functional core of the 30S ribosomal subunit. Helps release RbfA from mature subunits. May play a role in the assembly of ribosomal proteins into the subunit. Circularly permuted GTPase that catalyzes slow GTP hydrolysis, GTPase activity is stimulated by the 30S ribosomal subunit.</text>
</comment>
<dbReference type="HAMAP" id="MF_01820">
    <property type="entry name" value="GTPase_RsgA"/>
    <property type="match status" value="1"/>
</dbReference>
<dbReference type="InterPro" id="IPR010914">
    <property type="entry name" value="RsgA_GTPase_dom"/>
</dbReference>
<evidence type="ECO:0000256" key="2">
    <source>
        <dbReference type="ARBA" id="ARBA00022517"/>
    </source>
</evidence>
<evidence type="ECO:0000256" key="3">
    <source>
        <dbReference type="ARBA" id="ARBA00022723"/>
    </source>
</evidence>
<feature type="binding site" evidence="10">
    <location>
        <begin position="112"/>
        <end position="115"/>
    </location>
    <ligand>
        <name>GTP</name>
        <dbReference type="ChEBI" id="CHEBI:37565"/>
    </ligand>
</feature>
<feature type="binding site" evidence="10">
    <location>
        <position position="244"/>
    </location>
    <ligand>
        <name>Zn(2+)</name>
        <dbReference type="ChEBI" id="CHEBI:29105"/>
    </ligand>
</feature>
<dbReference type="Gene3D" id="3.40.50.300">
    <property type="entry name" value="P-loop containing nucleotide triphosphate hydrolases"/>
    <property type="match status" value="1"/>
</dbReference>
<evidence type="ECO:0000259" key="12">
    <source>
        <dbReference type="PROSITE" id="PS51721"/>
    </source>
</evidence>
<feature type="binding site" evidence="10">
    <location>
        <position position="251"/>
    </location>
    <ligand>
        <name>Zn(2+)</name>
        <dbReference type="ChEBI" id="CHEBI:29105"/>
    </ligand>
</feature>
<feature type="domain" description="EngC GTPase" evidence="11">
    <location>
        <begin position="72"/>
        <end position="219"/>
    </location>
</feature>
<dbReference type="PROSITE" id="PS50936">
    <property type="entry name" value="ENGC_GTPASE"/>
    <property type="match status" value="1"/>
</dbReference>
<protein>
    <recommendedName>
        <fullName evidence="10">Small ribosomal subunit biogenesis GTPase RsgA</fullName>
        <ecNumber evidence="10">3.6.1.-</ecNumber>
    </recommendedName>
</protein>
<evidence type="ECO:0000256" key="1">
    <source>
        <dbReference type="ARBA" id="ARBA00022490"/>
    </source>
</evidence>
<feature type="binding site" evidence="10">
    <location>
        <position position="249"/>
    </location>
    <ligand>
        <name>Zn(2+)</name>
        <dbReference type="ChEBI" id="CHEBI:29105"/>
    </ligand>
</feature>
<evidence type="ECO:0000256" key="8">
    <source>
        <dbReference type="ARBA" id="ARBA00022884"/>
    </source>
</evidence>
<comment type="subcellular location">
    <subcellularLocation>
        <location evidence="10">Cytoplasm</location>
    </subcellularLocation>
</comment>
<dbReference type="SUPFAM" id="SSF50249">
    <property type="entry name" value="Nucleic acid-binding proteins"/>
    <property type="match status" value="1"/>
</dbReference>
<dbReference type="EMBL" id="JAJEKE010000001">
    <property type="protein sequence ID" value="MCQ1528057.1"/>
    <property type="molecule type" value="Genomic_DNA"/>
</dbReference>
<dbReference type="InterPro" id="IPR027417">
    <property type="entry name" value="P-loop_NTPase"/>
</dbReference>
<evidence type="ECO:0000256" key="7">
    <source>
        <dbReference type="ARBA" id="ARBA00022833"/>
    </source>
</evidence>
<dbReference type="InterPro" id="IPR012340">
    <property type="entry name" value="NA-bd_OB-fold"/>
</dbReference>
<dbReference type="CDD" id="cd01854">
    <property type="entry name" value="YjeQ_EngC"/>
    <property type="match status" value="1"/>
</dbReference>
<sequence>MSGIITKGIGGFYYVDADEHIFECRARGRFRKDHIVPMVGDWVDIEVDDRTKQGYVINIHERKNQLQRPMVANIDQVIIVFAAKKPDINISLLQKFMVYGEYVGLKIVVCINKIDLDEENETEPIKAMLRSIPYDFICTSAKHEIGILELKERLRGNISVFAGPSGAGKSSLLNSINPGLYLKIGDLSRKTERGTHTTRHAELIKLAFGGMVVDTPGFTAFDLVDIDEAELQYLFPEFQKYLNCRFPSCRHYKEPECRVKQAVDEGNINSIRYEHYIQILCELMKNRRY</sequence>
<evidence type="ECO:0000313" key="14">
    <source>
        <dbReference type="Proteomes" id="UP001651880"/>
    </source>
</evidence>
<dbReference type="Proteomes" id="UP001651880">
    <property type="component" value="Unassembled WGS sequence"/>
</dbReference>
<reference evidence="13 14" key="1">
    <citation type="submission" date="2021-10" db="EMBL/GenBank/DDBJ databases">
        <title>Lutispora strain m25 sp. nov., a thermophilic, non-spore-forming bacterium isolated from a lab-scale methanogenic bioreactor digesting anaerobic sludge.</title>
        <authorList>
            <person name="El Houari A."/>
            <person name="Mcdonald J."/>
        </authorList>
    </citation>
    <scope>NUCLEOTIDE SEQUENCE [LARGE SCALE GENOMIC DNA]</scope>
    <source>
        <strain evidence="14">m25</strain>
    </source>
</reference>
<dbReference type="CDD" id="cd04466">
    <property type="entry name" value="S1_YloQ_GTPase"/>
    <property type="match status" value="1"/>
</dbReference>
<dbReference type="RefSeq" id="WP_255225992.1">
    <property type="nucleotide sequence ID" value="NZ_JAJEKE010000001.1"/>
</dbReference>
<evidence type="ECO:0000256" key="6">
    <source>
        <dbReference type="ARBA" id="ARBA00022801"/>
    </source>
</evidence>
<dbReference type="SUPFAM" id="SSF52540">
    <property type="entry name" value="P-loop containing nucleoside triphosphate hydrolases"/>
    <property type="match status" value="1"/>
</dbReference>
<dbReference type="PROSITE" id="PS51721">
    <property type="entry name" value="G_CP"/>
    <property type="match status" value="1"/>
</dbReference>
<dbReference type="Gene3D" id="2.40.50.140">
    <property type="entry name" value="Nucleic acid-binding proteins"/>
    <property type="match status" value="1"/>
</dbReference>
<keyword evidence="8 10" id="KW-0694">RNA-binding</keyword>
<evidence type="ECO:0000256" key="5">
    <source>
        <dbReference type="ARBA" id="ARBA00022741"/>
    </source>
</evidence>
<evidence type="ECO:0000256" key="10">
    <source>
        <dbReference type="HAMAP-Rule" id="MF_01820"/>
    </source>
</evidence>
<dbReference type="PANTHER" id="PTHR32120:SF11">
    <property type="entry name" value="SMALL RIBOSOMAL SUBUNIT BIOGENESIS GTPASE RSGA 1, MITOCHONDRIAL-RELATED"/>
    <property type="match status" value="1"/>
</dbReference>
<dbReference type="Pfam" id="PF03193">
    <property type="entry name" value="RsgA_GTPase"/>
    <property type="match status" value="1"/>
</dbReference>
<proteinExistence type="inferred from homology"/>
<feature type="domain" description="CP-type G" evidence="12">
    <location>
        <begin position="63"/>
        <end position="221"/>
    </location>
</feature>
<dbReference type="NCBIfam" id="TIGR00157">
    <property type="entry name" value="ribosome small subunit-dependent GTPase A"/>
    <property type="match status" value="1"/>
</dbReference>
<keyword evidence="3 10" id="KW-0479">Metal-binding</keyword>
<dbReference type="InterPro" id="IPR030378">
    <property type="entry name" value="G_CP_dom"/>
</dbReference>
<comment type="caution">
    <text evidence="13">The sequence shown here is derived from an EMBL/GenBank/DDBJ whole genome shotgun (WGS) entry which is preliminary data.</text>
</comment>
<evidence type="ECO:0000256" key="9">
    <source>
        <dbReference type="ARBA" id="ARBA00023134"/>
    </source>
</evidence>
<dbReference type="EC" id="3.6.1.-" evidence="10"/>
<feature type="binding site" evidence="10">
    <location>
        <begin position="163"/>
        <end position="171"/>
    </location>
    <ligand>
        <name>GTP</name>
        <dbReference type="ChEBI" id="CHEBI:37565"/>
    </ligand>
</feature>
<dbReference type="Pfam" id="PF16745">
    <property type="entry name" value="RsgA_N"/>
    <property type="match status" value="1"/>
</dbReference>
<evidence type="ECO:0000313" key="13">
    <source>
        <dbReference type="EMBL" id="MCQ1528057.1"/>
    </source>
</evidence>
<keyword evidence="4 10" id="KW-0699">rRNA-binding</keyword>
<accession>A0ABT1N9X4</accession>
<feature type="binding site" evidence="10">
    <location>
        <position position="257"/>
    </location>
    <ligand>
        <name>Zn(2+)</name>
        <dbReference type="ChEBI" id="CHEBI:29105"/>
    </ligand>
</feature>
<evidence type="ECO:0000256" key="4">
    <source>
        <dbReference type="ARBA" id="ARBA00022730"/>
    </source>
</evidence>
<keyword evidence="6 10" id="KW-0378">Hydrolase</keyword>
<organism evidence="13 14">
    <name type="scientific">Lutispora saccharofermentans</name>
    <dbReference type="NCBI Taxonomy" id="3024236"/>
    <lineage>
        <taxon>Bacteria</taxon>
        <taxon>Bacillati</taxon>
        <taxon>Bacillota</taxon>
        <taxon>Clostridia</taxon>
        <taxon>Lutisporales</taxon>
        <taxon>Lutisporaceae</taxon>
        <taxon>Lutispora</taxon>
    </lineage>
</organism>
<keyword evidence="2 10" id="KW-0690">Ribosome biogenesis</keyword>
<keyword evidence="9 10" id="KW-0342">GTP-binding</keyword>
<dbReference type="InterPro" id="IPR004881">
    <property type="entry name" value="Ribosome_biogen_GTPase_RsgA"/>
</dbReference>